<organism evidence="1 2">
    <name type="scientific">Methylobacterium radiotolerans</name>
    <dbReference type="NCBI Taxonomy" id="31998"/>
    <lineage>
        <taxon>Bacteria</taxon>
        <taxon>Pseudomonadati</taxon>
        <taxon>Pseudomonadota</taxon>
        <taxon>Alphaproteobacteria</taxon>
        <taxon>Hyphomicrobiales</taxon>
        <taxon>Methylobacteriaceae</taxon>
        <taxon>Methylobacterium</taxon>
    </lineage>
</organism>
<evidence type="ECO:0000313" key="1">
    <source>
        <dbReference type="EMBL" id="MEE7456822.1"/>
    </source>
</evidence>
<dbReference type="SUPFAM" id="SSF56935">
    <property type="entry name" value="Porins"/>
    <property type="match status" value="1"/>
</dbReference>
<gene>
    <name evidence="1" type="ORF">MRSR164_08525</name>
</gene>
<dbReference type="EMBL" id="MLBY01000004">
    <property type="protein sequence ID" value="MEE7456822.1"/>
    <property type="molecule type" value="Genomic_DNA"/>
</dbReference>
<accession>A0ABU7T8C2</accession>
<dbReference type="Proteomes" id="UP001349262">
    <property type="component" value="Unassembled WGS sequence"/>
</dbReference>
<protein>
    <submittedName>
        <fullName evidence="1">Uncharacterized protein</fullName>
    </submittedName>
</protein>
<comment type="caution">
    <text evidence="1">The sequence shown here is derived from an EMBL/GenBank/DDBJ whole genome shotgun (WGS) entry which is preliminary data.</text>
</comment>
<evidence type="ECO:0000313" key="2">
    <source>
        <dbReference type="Proteomes" id="UP001349262"/>
    </source>
</evidence>
<name>A0ABU7T8C2_9HYPH</name>
<sequence>MVLGAGSRWIRVGRRSTGGTVNILTKQPVARPFVEMGTLFGSFGTARTSPTSPVVHCGGL</sequence>
<proteinExistence type="predicted"/>
<reference evidence="1 2" key="1">
    <citation type="journal article" date="2012" name="Genet. Mol. Biol.">
        <title>Analysis of 16S rRNA and mxaF genes revealing insights into Methylobacterium niche-specific plant association.</title>
        <authorList>
            <person name="Dourado M.N."/>
            <person name="Andreote F.D."/>
            <person name="Dini-Andreote F."/>
            <person name="Conti R."/>
            <person name="Araujo J.M."/>
            <person name="Araujo W.L."/>
        </authorList>
    </citation>
    <scope>NUCLEOTIDE SEQUENCE [LARGE SCALE GENOMIC DNA]</scope>
    <source>
        <strain evidence="1 2">SR1.6/4</strain>
    </source>
</reference>
<keyword evidence="2" id="KW-1185">Reference proteome</keyword>